<dbReference type="Pfam" id="PF13814">
    <property type="entry name" value="Replic_Relax"/>
    <property type="match status" value="1"/>
</dbReference>
<evidence type="ECO:0008006" key="4">
    <source>
        <dbReference type="Google" id="ProtNLM"/>
    </source>
</evidence>
<dbReference type="Proteomes" id="UP000466906">
    <property type="component" value="Chromosome"/>
</dbReference>
<dbReference type="EMBL" id="AP022565">
    <property type="protein sequence ID" value="BBX25012.1"/>
    <property type="molecule type" value="Genomic_DNA"/>
</dbReference>
<feature type="region of interest" description="Disordered" evidence="1">
    <location>
        <begin position="1"/>
        <end position="58"/>
    </location>
</feature>
<feature type="compositionally biased region" description="Polar residues" evidence="1">
    <location>
        <begin position="1"/>
        <end position="10"/>
    </location>
</feature>
<feature type="compositionally biased region" description="Polar residues" evidence="1">
    <location>
        <begin position="41"/>
        <end position="58"/>
    </location>
</feature>
<sequence length="331" mass="35882">MNMQQPQPNASAPRPPIATPVASNGTTTSPLADDQSGPIPSANSGAPRGTTTPANTSIRQRISATGIDVIADQLSDRDHAILRSVDAHQFLTVHHIEALHFDPIAPAARSRITRLVLARLRELRVLGALDRRIGGTRAGSQGLIYHVGVAGDRLLARAVRRSARLRYEPSARFLNHRLAIADAHIALIQADQAQTIELVASAVEPVTWRTFTGLGASRRTLKPDLFAETATTDDLVHAWFIEIDLGTESIPTLLKKCREYEAYRQSGIEQDRHGAFPLVVWSITHPDPAKAARRRQALAEAIAADPRLPTQLFSIVAPDALLTVIQKGGAQ</sequence>
<keyword evidence="3" id="KW-1185">Reference proteome</keyword>
<name>A0A6N4UNM4_9MYCO</name>
<reference evidence="2 3" key="1">
    <citation type="journal article" date="2019" name="Emerg. Microbes Infect.">
        <title>Comprehensive subspecies identification of 175 nontuberculous mycobacteria species based on 7547 genomic profiles.</title>
        <authorList>
            <person name="Matsumoto Y."/>
            <person name="Kinjo T."/>
            <person name="Motooka D."/>
            <person name="Nabeya D."/>
            <person name="Jung N."/>
            <person name="Uechi K."/>
            <person name="Horii T."/>
            <person name="Iida T."/>
            <person name="Fujita J."/>
            <person name="Nakamura S."/>
        </authorList>
    </citation>
    <scope>NUCLEOTIDE SEQUENCE [LARGE SCALE GENOMIC DNA]</scope>
    <source>
        <strain evidence="2 3">JCM 12272</strain>
    </source>
</reference>
<evidence type="ECO:0000313" key="3">
    <source>
        <dbReference type="Proteomes" id="UP000466906"/>
    </source>
</evidence>
<gene>
    <name evidence="2" type="ORF">MALV_01370</name>
</gene>
<protein>
    <recommendedName>
        <fullName evidence="4">Replication-relaxation</fullName>
    </recommendedName>
</protein>
<dbReference type="RefSeq" id="WP_163660242.1">
    <property type="nucleotide sequence ID" value="NZ_AP022565.1"/>
</dbReference>
<organism evidence="2 3">
    <name type="scientific">Mycolicibacterium alvei</name>
    <dbReference type="NCBI Taxonomy" id="67081"/>
    <lineage>
        <taxon>Bacteria</taxon>
        <taxon>Bacillati</taxon>
        <taxon>Actinomycetota</taxon>
        <taxon>Actinomycetes</taxon>
        <taxon>Mycobacteriales</taxon>
        <taxon>Mycobacteriaceae</taxon>
        <taxon>Mycolicibacterium</taxon>
    </lineage>
</organism>
<feature type="compositionally biased region" description="Polar residues" evidence="1">
    <location>
        <begin position="21"/>
        <end position="30"/>
    </location>
</feature>
<accession>A0A6N4UNM4</accession>
<dbReference type="AlphaFoldDB" id="A0A6N4UNM4"/>
<dbReference type="KEGG" id="malv:MALV_01370"/>
<proteinExistence type="predicted"/>
<dbReference type="InterPro" id="IPR025855">
    <property type="entry name" value="Replic_Relax"/>
</dbReference>
<evidence type="ECO:0000313" key="2">
    <source>
        <dbReference type="EMBL" id="BBX25012.1"/>
    </source>
</evidence>
<evidence type="ECO:0000256" key="1">
    <source>
        <dbReference type="SAM" id="MobiDB-lite"/>
    </source>
</evidence>